<comment type="caution">
    <text evidence="1">The sequence shown here is derived from an EMBL/GenBank/DDBJ whole genome shotgun (WGS) entry which is preliminary data.</text>
</comment>
<dbReference type="AlphaFoldDB" id="A0A2V0NRM8"/>
<accession>A0A2V0NRM8</accession>
<dbReference type="GO" id="GO:0030149">
    <property type="term" value="P:sphingolipid catabolic process"/>
    <property type="evidence" value="ECO:0007669"/>
    <property type="project" value="TreeGrafter"/>
</dbReference>
<dbReference type="PANTHER" id="PTHR12393:SF6">
    <property type="entry name" value="SPHINGOMYELIN PHOSPHODIESTERASE 2"/>
    <property type="match status" value="1"/>
</dbReference>
<dbReference type="EMBL" id="BDRX01000014">
    <property type="protein sequence ID" value="GBF89979.1"/>
    <property type="molecule type" value="Genomic_DNA"/>
</dbReference>
<keyword evidence="2" id="KW-1185">Reference proteome</keyword>
<dbReference type="GO" id="GO:0005783">
    <property type="term" value="C:endoplasmic reticulum"/>
    <property type="evidence" value="ECO:0007669"/>
    <property type="project" value="TreeGrafter"/>
</dbReference>
<gene>
    <name evidence="1" type="ORF">Rsub_02685</name>
</gene>
<name>A0A2V0NRM8_9CHLO</name>
<reference evidence="1 2" key="1">
    <citation type="journal article" date="2018" name="Sci. Rep.">
        <title>Raphidocelis subcapitata (=Pseudokirchneriella subcapitata) provides an insight into genome evolution and environmental adaptations in the Sphaeropleales.</title>
        <authorList>
            <person name="Suzuki S."/>
            <person name="Yamaguchi H."/>
            <person name="Nakajima N."/>
            <person name="Kawachi M."/>
        </authorList>
    </citation>
    <scope>NUCLEOTIDE SEQUENCE [LARGE SCALE GENOMIC DNA]</scope>
    <source>
        <strain evidence="1 2">NIES-35</strain>
    </source>
</reference>
<organism evidence="1 2">
    <name type="scientific">Raphidocelis subcapitata</name>
    <dbReference type="NCBI Taxonomy" id="307507"/>
    <lineage>
        <taxon>Eukaryota</taxon>
        <taxon>Viridiplantae</taxon>
        <taxon>Chlorophyta</taxon>
        <taxon>core chlorophytes</taxon>
        <taxon>Chlorophyceae</taxon>
        <taxon>CS clade</taxon>
        <taxon>Sphaeropleales</taxon>
        <taxon>Selenastraceae</taxon>
        <taxon>Raphidocelis</taxon>
    </lineage>
</organism>
<proteinExistence type="predicted"/>
<evidence type="ECO:0000313" key="2">
    <source>
        <dbReference type="Proteomes" id="UP000247498"/>
    </source>
</evidence>
<dbReference type="InParanoid" id="A0A2V0NRM8"/>
<protein>
    <recommendedName>
        <fullName evidence="3">F-box domain-containing protein</fullName>
    </recommendedName>
</protein>
<dbReference type="GO" id="GO:0004620">
    <property type="term" value="F:phospholipase activity"/>
    <property type="evidence" value="ECO:0007669"/>
    <property type="project" value="TreeGrafter"/>
</dbReference>
<dbReference type="SUPFAM" id="SSF140860">
    <property type="entry name" value="Pseudo ankyrin repeat-like"/>
    <property type="match status" value="2"/>
</dbReference>
<dbReference type="PANTHER" id="PTHR12393">
    <property type="entry name" value="SPHINGOMYELIN PHOSPHODIESTERASE RELATED"/>
    <property type="match status" value="1"/>
</dbReference>
<evidence type="ECO:0000313" key="1">
    <source>
        <dbReference type="EMBL" id="GBF89979.1"/>
    </source>
</evidence>
<evidence type="ECO:0008006" key="3">
    <source>
        <dbReference type="Google" id="ProtNLM"/>
    </source>
</evidence>
<dbReference type="Proteomes" id="UP000247498">
    <property type="component" value="Unassembled WGS sequence"/>
</dbReference>
<dbReference type="GO" id="GO:0046513">
    <property type="term" value="P:ceramide biosynthetic process"/>
    <property type="evidence" value="ECO:0007669"/>
    <property type="project" value="TreeGrafter"/>
</dbReference>
<dbReference type="GO" id="GO:0016020">
    <property type="term" value="C:membrane"/>
    <property type="evidence" value="ECO:0007669"/>
    <property type="project" value="TreeGrafter"/>
</dbReference>
<dbReference type="GO" id="GO:0071944">
    <property type="term" value="C:cell periphery"/>
    <property type="evidence" value="ECO:0007669"/>
    <property type="project" value="TreeGrafter"/>
</dbReference>
<sequence>MPPVVHAAAPAHAPDAAADAALPLDLLARICSFLPPGDAVLTVPRLNKALAAAAAPRVAAVRAEAQAAKDAPNQECVIFKNGRFPFGVEIPSIPLWALQEAWPQLQGRQRTRAAGRAAFHGDLAVLSWALLRPLDLAMHAAQGVCEAAAAGGQLEALECARALGCPWDGWTCKAAAKSGQLAVLQWARTQQPPCPWGVDTCVAAAEGGHLAVLQWLRAQKPPCPWERETCSAAAWDGQLAVLQWLRAQQPPCPWDGWTCARAAQSGQLAVLQWARAQQPPCPWNEDTCSMAAQSGHLAVLQWARAQQPPCPWDARGCFMATRRDEDHATAEWIRAQAALEGAAL</sequence>
<dbReference type="STRING" id="307507.A0A2V0NRM8"/>
<dbReference type="OrthoDB" id="494131at2759"/>